<proteinExistence type="predicted"/>
<evidence type="ECO:0000313" key="2">
    <source>
        <dbReference type="Proteomes" id="UP000006428"/>
    </source>
</evidence>
<accession>A0ABN0E4B4</accession>
<dbReference type="Proteomes" id="UP000006428">
    <property type="component" value="Unassembled WGS sequence"/>
</dbReference>
<evidence type="ECO:0000313" key="1">
    <source>
        <dbReference type="EMBL" id="EHI54026.1"/>
    </source>
</evidence>
<protein>
    <submittedName>
        <fullName evidence="1">Uncharacterized protein</fullName>
    </submittedName>
</protein>
<organism evidence="1 2">
    <name type="scientific">Aeromonas salmonicida subsp. salmonicida 01-B526</name>
    <dbReference type="NCBI Taxonomy" id="1076135"/>
    <lineage>
        <taxon>Bacteria</taxon>
        <taxon>Pseudomonadati</taxon>
        <taxon>Pseudomonadota</taxon>
        <taxon>Gammaproteobacteria</taxon>
        <taxon>Aeromonadales</taxon>
        <taxon>Aeromonadaceae</taxon>
        <taxon>Aeromonas</taxon>
    </lineage>
</organism>
<reference evidence="1 2" key="1">
    <citation type="journal article" date="2012" name="Front. Microbiol.">
        <title>Draft Genome Sequence of the Virulent Strain 01-B526 of the Fish Pathogen Aeromonas salmonicida.</title>
        <authorList>
            <person name="Charette S.J."/>
            <person name="Brochu F."/>
            <person name="Boyle B."/>
            <person name="Filion G."/>
            <person name="Tanaka K.H."/>
            <person name="Derome N."/>
        </authorList>
    </citation>
    <scope>NUCLEOTIDE SEQUENCE [LARGE SCALE GENOMIC DNA]</scope>
    <source>
        <strain evidence="1 2">01-B526</strain>
    </source>
</reference>
<name>A0ABN0E4B4_AERSS</name>
<dbReference type="EMBL" id="AGVO01000006">
    <property type="protein sequence ID" value="EHI54026.1"/>
    <property type="molecule type" value="Genomic_DNA"/>
</dbReference>
<sequence>MFAKLEVEVIGQANLLVIEFNHLFSMGFIEVEQAVEFGGQAVTLRHATDTVCPDAEVSACAPRCEYFYRQSLAHKEGSYFYWI</sequence>
<gene>
    <name evidence="1" type="ORF">IYQ_02334</name>
</gene>
<comment type="caution">
    <text evidence="1">The sequence shown here is derived from an EMBL/GenBank/DDBJ whole genome shotgun (WGS) entry which is preliminary data.</text>
</comment>
<keyword evidence="2" id="KW-1185">Reference proteome</keyword>